<feature type="non-terminal residue" evidence="2">
    <location>
        <position position="1"/>
    </location>
</feature>
<dbReference type="EMBL" id="RBUN01000116">
    <property type="protein sequence ID" value="RMV21288.1"/>
    <property type="molecule type" value="Genomic_DNA"/>
</dbReference>
<dbReference type="PANTHER" id="PTHR45527:SF14">
    <property type="entry name" value="PLIPASTATIN SYNTHASE SUBUNIT B"/>
    <property type="match status" value="1"/>
</dbReference>
<dbReference type="PANTHER" id="PTHR45527">
    <property type="entry name" value="NONRIBOSOMAL PEPTIDE SYNTHETASE"/>
    <property type="match status" value="1"/>
</dbReference>
<reference evidence="2 3" key="1">
    <citation type="submission" date="2018-08" db="EMBL/GenBank/DDBJ databases">
        <title>Recombination of ecologically and evolutionarily significant loci maintains genetic cohesion in the Pseudomonas syringae species complex.</title>
        <authorList>
            <person name="Dillon M."/>
            <person name="Thakur S."/>
            <person name="Almeida R.N.D."/>
            <person name="Weir B.S."/>
            <person name="Guttman D.S."/>
        </authorList>
    </citation>
    <scope>NUCLEOTIDE SEQUENCE [LARGE SCALE GENOMIC DNA]</scope>
    <source>
        <strain evidence="2 3">ICMP 11897</strain>
    </source>
</reference>
<dbReference type="SUPFAM" id="SSF52777">
    <property type="entry name" value="CoA-dependent acyltransferases"/>
    <property type="match status" value="2"/>
</dbReference>
<dbReference type="GO" id="GO:0005829">
    <property type="term" value="C:cytosol"/>
    <property type="evidence" value="ECO:0007669"/>
    <property type="project" value="TreeGrafter"/>
</dbReference>
<dbReference type="GO" id="GO:0044550">
    <property type="term" value="P:secondary metabolite biosynthetic process"/>
    <property type="evidence" value="ECO:0007669"/>
    <property type="project" value="TreeGrafter"/>
</dbReference>
<comment type="caution">
    <text evidence="2">The sequence shown here is derived from an EMBL/GenBank/DDBJ whole genome shotgun (WGS) entry which is preliminary data.</text>
</comment>
<dbReference type="GO" id="GO:0031177">
    <property type="term" value="F:phosphopantetheine binding"/>
    <property type="evidence" value="ECO:0007669"/>
    <property type="project" value="TreeGrafter"/>
</dbReference>
<dbReference type="InterPro" id="IPR023213">
    <property type="entry name" value="CAT-like_dom_sf"/>
</dbReference>
<dbReference type="Gene3D" id="3.30.559.30">
    <property type="entry name" value="Nonribosomal peptide synthetase, condensation domain"/>
    <property type="match status" value="1"/>
</dbReference>
<dbReference type="AlphaFoldDB" id="A0A3M6AQU1"/>
<accession>A0A3M6AQU1</accession>
<evidence type="ECO:0000313" key="3">
    <source>
        <dbReference type="Proteomes" id="UP000272703"/>
    </source>
</evidence>
<dbReference type="Gene3D" id="3.30.559.10">
    <property type="entry name" value="Chloramphenicol acetyltransferase-like domain"/>
    <property type="match status" value="1"/>
</dbReference>
<dbReference type="GO" id="GO:0043041">
    <property type="term" value="P:amino acid activation for nonribosomal peptide biosynthetic process"/>
    <property type="evidence" value="ECO:0007669"/>
    <property type="project" value="TreeGrafter"/>
</dbReference>
<name>A0A3M6AQU1_PSESS</name>
<organism evidence="2 3">
    <name type="scientific">Pseudomonas savastanoi</name>
    <name type="common">Pseudomonas syringae pv. savastanoi</name>
    <dbReference type="NCBI Taxonomy" id="29438"/>
    <lineage>
        <taxon>Bacteria</taxon>
        <taxon>Pseudomonadati</taxon>
        <taxon>Pseudomonadota</taxon>
        <taxon>Gammaproteobacteria</taxon>
        <taxon>Pseudomonadales</taxon>
        <taxon>Pseudomonadaceae</taxon>
        <taxon>Pseudomonas</taxon>
    </lineage>
</organism>
<dbReference type="GO" id="GO:0003824">
    <property type="term" value="F:catalytic activity"/>
    <property type="evidence" value="ECO:0007669"/>
    <property type="project" value="InterPro"/>
</dbReference>
<feature type="domain" description="Condensation" evidence="1">
    <location>
        <begin position="1"/>
        <end position="156"/>
    </location>
</feature>
<feature type="non-terminal residue" evidence="2">
    <location>
        <position position="157"/>
    </location>
</feature>
<dbReference type="Pfam" id="PF00668">
    <property type="entry name" value="Condensation"/>
    <property type="match status" value="1"/>
</dbReference>
<proteinExistence type="predicted"/>
<evidence type="ECO:0000259" key="1">
    <source>
        <dbReference type="Pfam" id="PF00668"/>
    </source>
</evidence>
<dbReference type="Proteomes" id="UP000272703">
    <property type="component" value="Unassembled WGS sequence"/>
</dbReference>
<sequence>NGPLLRVTLLRLDEEEHQLLITLHHIIADGWSLNVLIDEFSRLYASAVQGQPLELAPLPLRYADFGQWQREWLANGEAERQLDYWKQQLGDEQPTLELSTDRPRSARQQHSASRYSLRLSAELSAAVRNTAQAWQSTSFMLLLAGFQALLHRYSGQT</sequence>
<dbReference type="InterPro" id="IPR001242">
    <property type="entry name" value="Condensation_dom"/>
</dbReference>
<gene>
    <name evidence="2" type="ORF">ALP16_05263</name>
</gene>
<protein>
    <submittedName>
        <fullName evidence="2">Pyoverdine chromophore synthetase</fullName>
    </submittedName>
</protein>
<evidence type="ECO:0000313" key="2">
    <source>
        <dbReference type="EMBL" id="RMV21288.1"/>
    </source>
</evidence>